<name>A0A8S1M356_9CILI</name>
<dbReference type="EMBL" id="CAJJDN010000030">
    <property type="protein sequence ID" value="CAD8073042.1"/>
    <property type="molecule type" value="Genomic_DNA"/>
</dbReference>
<proteinExistence type="predicted"/>
<sequence>MEAQIGFKIMPYQDQIVPYNLFDKYFQITEDWSAIYIQKTPKHALTYIYTKYERFKEVCLMKFNFNDKIKFIQLENHIFSNQNVPQKDKANIARYMLLNNYGISIENNQPLMDTLGEMNIGLILEDSEKQYEYIVPHKLMQEGQCYQLKIPIIFQRHEQKVFRTVKMIINNESQVLDSKYEDRIHEIPLNIDDF</sequence>
<dbReference type="OrthoDB" id="303541at2759"/>
<gene>
    <name evidence="1" type="ORF">PSON_ATCC_30995.1.T0300096</name>
</gene>
<organism evidence="1 2">
    <name type="scientific">Paramecium sonneborni</name>
    <dbReference type="NCBI Taxonomy" id="65129"/>
    <lineage>
        <taxon>Eukaryota</taxon>
        <taxon>Sar</taxon>
        <taxon>Alveolata</taxon>
        <taxon>Ciliophora</taxon>
        <taxon>Intramacronucleata</taxon>
        <taxon>Oligohymenophorea</taxon>
        <taxon>Peniculida</taxon>
        <taxon>Parameciidae</taxon>
        <taxon>Paramecium</taxon>
    </lineage>
</organism>
<dbReference type="AlphaFoldDB" id="A0A8S1M356"/>
<accession>A0A8S1M356</accession>
<reference evidence="1" key="1">
    <citation type="submission" date="2021-01" db="EMBL/GenBank/DDBJ databases">
        <authorList>
            <consortium name="Genoscope - CEA"/>
            <person name="William W."/>
        </authorList>
    </citation>
    <scope>NUCLEOTIDE SEQUENCE</scope>
</reference>
<evidence type="ECO:0000313" key="2">
    <source>
        <dbReference type="Proteomes" id="UP000692954"/>
    </source>
</evidence>
<keyword evidence="2" id="KW-1185">Reference proteome</keyword>
<comment type="caution">
    <text evidence="1">The sequence shown here is derived from an EMBL/GenBank/DDBJ whole genome shotgun (WGS) entry which is preliminary data.</text>
</comment>
<evidence type="ECO:0000313" key="1">
    <source>
        <dbReference type="EMBL" id="CAD8073042.1"/>
    </source>
</evidence>
<dbReference type="Proteomes" id="UP000692954">
    <property type="component" value="Unassembled WGS sequence"/>
</dbReference>
<protein>
    <submittedName>
        <fullName evidence="1">Uncharacterized protein</fullName>
    </submittedName>
</protein>